<dbReference type="PROSITE" id="PS50931">
    <property type="entry name" value="HTH_LYSR"/>
    <property type="match status" value="1"/>
</dbReference>
<keyword evidence="4" id="KW-0804">Transcription</keyword>
<dbReference type="Pfam" id="PF03466">
    <property type="entry name" value="LysR_substrate"/>
    <property type="match status" value="1"/>
</dbReference>
<proteinExistence type="inferred from homology"/>
<dbReference type="SUPFAM" id="SSF53850">
    <property type="entry name" value="Periplasmic binding protein-like II"/>
    <property type="match status" value="1"/>
</dbReference>
<dbReference type="GO" id="GO:0003700">
    <property type="term" value="F:DNA-binding transcription factor activity"/>
    <property type="evidence" value="ECO:0007669"/>
    <property type="project" value="InterPro"/>
</dbReference>
<sequence>MGAVLPLLGLRAFVETGRHGSLTAAAEAMGVTPGAISQQLRQLQERLGVSLFDRTRHGVVLSAAGARVYPELLQAFEQISHSLQTLERWETRRTLRISAAPSFAAQWLAPRLGAFSALHPQVDVQLDSSAVLVDLRREGVDIAIRHGLGRYPGLHAEHLMAPVLLPVASPALLAGAPTVSSVQDCLQLPLLQDADRSDWRLWFQALDLSVDERLERGPAFDDDLLLIRAAVAGQGIALVRDIHAAEELANGRLQVVIDQPWPQAFAYYAVTRADGESNAAIPAFMAWLHAALMTPQEAGAHALPDAG</sequence>
<keyword evidence="3" id="KW-0238">DNA-binding</keyword>
<dbReference type="Proteomes" id="UP000271705">
    <property type="component" value="Unassembled WGS sequence"/>
</dbReference>
<evidence type="ECO:0000256" key="1">
    <source>
        <dbReference type="ARBA" id="ARBA00009437"/>
    </source>
</evidence>
<gene>
    <name evidence="6" type="ORF">EKL94_09310</name>
</gene>
<comment type="caution">
    <text evidence="6">The sequence shown here is derived from an EMBL/GenBank/DDBJ whole genome shotgun (WGS) entry which is preliminary data.</text>
</comment>
<evidence type="ECO:0000256" key="2">
    <source>
        <dbReference type="ARBA" id="ARBA00023015"/>
    </source>
</evidence>
<feature type="domain" description="HTH lysR-type" evidence="5">
    <location>
        <begin position="10"/>
        <end position="62"/>
    </location>
</feature>
<dbReference type="Gene3D" id="1.10.10.10">
    <property type="entry name" value="Winged helix-like DNA-binding domain superfamily/Winged helix DNA-binding domain"/>
    <property type="match status" value="1"/>
</dbReference>
<accession>A0A431UII8</accession>
<evidence type="ECO:0000313" key="7">
    <source>
        <dbReference type="Proteomes" id="UP000271705"/>
    </source>
</evidence>
<dbReference type="InterPro" id="IPR058163">
    <property type="entry name" value="LysR-type_TF_proteobact-type"/>
</dbReference>
<dbReference type="EMBL" id="RXLZ01000022">
    <property type="protein sequence ID" value="RTQ89572.1"/>
    <property type="molecule type" value="Genomic_DNA"/>
</dbReference>
<name>A0A431UII8_STEMA</name>
<protein>
    <submittedName>
        <fullName evidence="6">LysR family transcriptional regulator</fullName>
    </submittedName>
</protein>
<dbReference type="PANTHER" id="PTHR30537:SF26">
    <property type="entry name" value="GLYCINE CLEAVAGE SYSTEM TRANSCRIPTIONAL ACTIVATOR"/>
    <property type="match status" value="1"/>
</dbReference>
<dbReference type="PANTHER" id="PTHR30537">
    <property type="entry name" value="HTH-TYPE TRANSCRIPTIONAL REGULATOR"/>
    <property type="match status" value="1"/>
</dbReference>
<dbReference type="GO" id="GO:0006351">
    <property type="term" value="P:DNA-templated transcription"/>
    <property type="evidence" value="ECO:0007669"/>
    <property type="project" value="TreeGrafter"/>
</dbReference>
<evidence type="ECO:0000259" key="5">
    <source>
        <dbReference type="PROSITE" id="PS50931"/>
    </source>
</evidence>
<evidence type="ECO:0000256" key="4">
    <source>
        <dbReference type="ARBA" id="ARBA00023163"/>
    </source>
</evidence>
<dbReference type="CDD" id="cd08432">
    <property type="entry name" value="PBP2_GcdR_TrpI_HvrB_AmpR_like"/>
    <property type="match status" value="1"/>
</dbReference>
<dbReference type="InterPro" id="IPR000847">
    <property type="entry name" value="LysR_HTH_N"/>
</dbReference>
<keyword evidence="2" id="KW-0805">Transcription regulation</keyword>
<dbReference type="AlphaFoldDB" id="A0A431UII8"/>
<dbReference type="RefSeq" id="WP_126928869.1">
    <property type="nucleotide sequence ID" value="NZ_RXLZ01000022.1"/>
</dbReference>
<dbReference type="Gene3D" id="3.40.190.10">
    <property type="entry name" value="Periplasmic binding protein-like II"/>
    <property type="match status" value="2"/>
</dbReference>
<dbReference type="InterPro" id="IPR036390">
    <property type="entry name" value="WH_DNA-bd_sf"/>
</dbReference>
<evidence type="ECO:0000313" key="6">
    <source>
        <dbReference type="EMBL" id="RTQ89572.1"/>
    </source>
</evidence>
<organism evidence="6 7">
    <name type="scientific">Stenotrophomonas maltophilia</name>
    <name type="common">Pseudomonas maltophilia</name>
    <name type="synonym">Xanthomonas maltophilia</name>
    <dbReference type="NCBI Taxonomy" id="40324"/>
    <lineage>
        <taxon>Bacteria</taxon>
        <taxon>Pseudomonadati</taxon>
        <taxon>Pseudomonadota</taxon>
        <taxon>Gammaproteobacteria</taxon>
        <taxon>Lysobacterales</taxon>
        <taxon>Lysobacteraceae</taxon>
        <taxon>Stenotrophomonas</taxon>
        <taxon>Stenotrophomonas maltophilia group</taxon>
    </lineage>
</organism>
<evidence type="ECO:0000256" key="3">
    <source>
        <dbReference type="ARBA" id="ARBA00023125"/>
    </source>
</evidence>
<dbReference type="InterPro" id="IPR005119">
    <property type="entry name" value="LysR_subst-bd"/>
</dbReference>
<dbReference type="Pfam" id="PF00126">
    <property type="entry name" value="HTH_1"/>
    <property type="match status" value="1"/>
</dbReference>
<dbReference type="InterPro" id="IPR036388">
    <property type="entry name" value="WH-like_DNA-bd_sf"/>
</dbReference>
<dbReference type="GO" id="GO:0043565">
    <property type="term" value="F:sequence-specific DNA binding"/>
    <property type="evidence" value="ECO:0007669"/>
    <property type="project" value="TreeGrafter"/>
</dbReference>
<comment type="similarity">
    <text evidence="1">Belongs to the LysR transcriptional regulatory family.</text>
</comment>
<reference evidence="6 7" key="1">
    <citation type="submission" date="2018-12" db="EMBL/GenBank/DDBJ databases">
        <authorList>
            <person name="Kartti S."/>
            <person name="Manni A."/>
            <person name="Chemao El Fihri M.W."/>
            <person name="Laamarti M."/>
            <person name="Temsamani L."/>
            <person name="El Jamali J.E."/>
            <person name="Ouadghiri M."/>
            <person name="Ibrahimi A."/>
            <person name="Filati-Maltouf A."/>
        </authorList>
    </citation>
    <scope>NUCLEOTIDE SEQUENCE [LARGE SCALE GENOMIC DNA]</scope>
    <source>
        <strain evidence="6 7">MDMC339</strain>
    </source>
</reference>
<dbReference type="SUPFAM" id="SSF46785">
    <property type="entry name" value="Winged helix' DNA-binding domain"/>
    <property type="match status" value="1"/>
</dbReference>
<dbReference type="PRINTS" id="PR00039">
    <property type="entry name" value="HTHLYSR"/>
</dbReference>